<dbReference type="Proteomes" id="UP000014634">
    <property type="component" value="Unassembled WGS sequence"/>
</dbReference>
<dbReference type="EMBL" id="ATFE01000011">
    <property type="protein sequence ID" value="EPF28544.1"/>
    <property type="molecule type" value="Genomic_DNA"/>
</dbReference>
<comment type="caution">
    <text evidence="1">The sequence shown here is derived from an EMBL/GenBank/DDBJ whole genome shotgun (WGS) entry which is preliminary data.</text>
</comment>
<dbReference type="PANTHER" id="PTHR34700:SF4">
    <property type="entry name" value="PHAGE-LIKE ELEMENT PBSX PROTEIN XKDP"/>
    <property type="match status" value="1"/>
</dbReference>
<name>A0AA87NM54_TREMD</name>
<dbReference type="Gene3D" id="3.10.350.10">
    <property type="entry name" value="LysM domain"/>
    <property type="match status" value="1"/>
</dbReference>
<proteinExistence type="predicted"/>
<dbReference type="InterPro" id="IPR052196">
    <property type="entry name" value="Bact_Kbp"/>
</dbReference>
<dbReference type="AlphaFoldDB" id="A0AA87NM54"/>
<dbReference type="PANTHER" id="PTHR34700">
    <property type="entry name" value="POTASSIUM BINDING PROTEIN KBP"/>
    <property type="match status" value="1"/>
</dbReference>
<dbReference type="RefSeq" id="WP_016523382.1">
    <property type="nucleotide sequence ID" value="NZ_KE332517.1"/>
</dbReference>
<reference evidence="1 2" key="1">
    <citation type="submission" date="2013-04" db="EMBL/GenBank/DDBJ databases">
        <title>The Genome Sequence of Treponema medium ATCC 700293.</title>
        <authorList>
            <consortium name="The Broad Institute Genomics Platform"/>
            <person name="Earl A."/>
            <person name="Ward D."/>
            <person name="Feldgarden M."/>
            <person name="Gevers D."/>
            <person name="Leonetti C."/>
            <person name="Blanton J.M."/>
            <person name="Dewhirst F.E."/>
            <person name="Izard J."/>
            <person name="Walker B."/>
            <person name="Young S."/>
            <person name="Zeng Q."/>
            <person name="Gargeya S."/>
            <person name="Fitzgerald M."/>
            <person name="Haas B."/>
            <person name="Abouelleil A."/>
            <person name="Allen A.W."/>
            <person name="Alvarado L."/>
            <person name="Arachchi H.M."/>
            <person name="Berlin A.M."/>
            <person name="Chapman S.B."/>
            <person name="Gainer-Dewar J."/>
            <person name="Goldberg J."/>
            <person name="Griggs A."/>
            <person name="Gujja S."/>
            <person name="Hansen M."/>
            <person name="Howarth C."/>
            <person name="Imamovic A."/>
            <person name="Ireland A."/>
            <person name="Larimer J."/>
            <person name="McCowan C."/>
            <person name="Murphy C."/>
            <person name="Pearson M."/>
            <person name="Poon T.W."/>
            <person name="Priest M."/>
            <person name="Roberts A."/>
            <person name="Saif S."/>
            <person name="Shea T."/>
            <person name="Sisk P."/>
            <person name="Sykes S."/>
            <person name="Wortman J."/>
            <person name="Nusbaum C."/>
            <person name="Birren B."/>
        </authorList>
    </citation>
    <scope>NUCLEOTIDE SEQUENCE [LARGE SCALE GENOMIC DNA]</scope>
    <source>
        <strain evidence="1 2">ATCC 700293</strain>
    </source>
</reference>
<evidence type="ECO:0008006" key="3">
    <source>
        <dbReference type="Google" id="ProtNLM"/>
    </source>
</evidence>
<accession>A0AA87NM54</accession>
<gene>
    <name evidence="1" type="ORF">HMPREF9195_01441</name>
</gene>
<protein>
    <recommendedName>
        <fullName evidence="3">DUF4398 domain-containing protein</fullName>
    </recommendedName>
</protein>
<dbReference type="InterPro" id="IPR036779">
    <property type="entry name" value="LysM_dom_sf"/>
</dbReference>
<evidence type="ECO:0000313" key="2">
    <source>
        <dbReference type="Proteomes" id="UP000014634"/>
    </source>
</evidence>
<sequence length="238" mass="27246">MKKTAILCTVFFLVGAAFLFAVSYDNNEYQRKSRAYSELARRAYNEGDYDASIEYSRLAEENAQKSADYIQYMLARIEAEQAMNRARTRYTWAKNNKAEEKYPEAFKTATEALQAGNTAFDNKDFDVAVVCAKKVLDALAVVTGDESSFATLPAQYRIRTWRGERDCLWNIAKNKAIYDNPYLWRKLYEANKNKLPDPNNPDWVEPGIILTIPSLRGEKRSGIYDPAVTYEKLPPAKK</sequence>
<organism evidence="1 2">
    <name type="scientific">Treponema medium ATCC 700293</name>
    <dbReference type="NCBI Taxonomy" id="1125700"/>
    <lineage>
        <taxon>Bacteria</taxon>
        <taxon>Pseudomonadati</taxon>
        <taxon>Spirochaetota</taxon>
        <taxon>Spirochaetia</taxon>
        <taxon>Spirochaetales</taxon>
        <taxon>Treponemataceae</taxon>
        <taxon>Treponema</taxon>
    </lineage>
</organism>
<evidence type="ECO:0000313" key="1">
    <source>
        <dbReference type="EMBL" id="EPF28544.1"/>
    </source>
</evidence>